<evidence type="ECO:0000259" key="5">
    <source>
        <dbReference type="Pfam" id="PF08386"/>
    </source>
</evidence>
<protein>
    <submittedName>
        <fullName evidence="6">Alpha/Beta hydrolase protein</fullName>
    </submittedName>
</protein>
<comment type="similarity">
    <text evidence="1">Belongs to the peptidase S33 family.</text>
</comment>
<comment type="caution">
    <text evidence="6">The sequence shown here is derived from an EMBL/GenBank/DDBJ whole genome shotgun (WGS) entry which is preliminary data.</text>
</comment>
<proteinExistence type="inferred from homology"/>
<dbReference type="Pfam" id="PF00561">
    <property type="entry name" value="Abhydrolase_1"/>
    <property type="match status" value="1"/>
</dbReference>
<dbReference type="PANTHER" id="PTHR43248">
    <property type="entry name" value="2-SUCCINYL-6-HYDROXY-2,4-CYCLOHEXADIENE-1-CARBOXYLATE SYNTHASE"/>
    <property type="match status" value="1"/>
</dbReference>
<feature type="transmembrane region" description="Helical" evidence="3">
    <location>
        <begin position="12"/>
        <end position="33"/>
    </location>
</feature>
<organism evidence="6 7">
    <name type="scientific">Mycena metata</name>
    <dbReference type="NCBI Taxonomy" id="1033252"/>
    <lineage>
        <taxon>Eukaryota</taxon>
        <taxon>Fungi</taxon>
        <taxon>Dikarya</taxon>
        <taxon>Basidiomycota</taxon>
        <taxon>Agaricomycotina</taxon>
        <taxon>Agaricomycetes</taxon>
        <taxon>Agaricomycetidae</taxon>
        <taxon>Agaricales</taxon>
        <taxon>Marasmiineae</taxon>
        <taxon>Mycenaceae</taxon>
        <taxon>Mycena</taxon>
    </lineage>
</organism>
<evidence type="ECO:0000313" key="7">
    <source>
        <dbReference type="Proteomes" id="UP001215598"/>
    </source>
</evidence>
<accession>A0AAD7NMD5</accession>
<dbReference type="SUPFAM" id="SSF53474">
    <property type="entry name" value="alpha/beta-Hydrolases"/>
    <property type="match status" value="1"/>
</dbReference>
<dbReference type="InterPro" id="IPR013595">
    <property type="entry name" value="Pept_S33_TAP-like_C"/>
</dbReference>
<evidence type="ECO:0000256" key="2">
    <source>
        <dbReference type="ARBA" id="ARBA00022801"/>
    </source>
</evidence>
<dbReference type="GO" id="GO:0016787">
    <property type="term" value="F:hydrolase activity"/>
    <property type="evidence" value="ECO:0007669"/>
    <property type="project" value="UniProtKB-KW"/>
</dbReference>
<evidence type="ECO:0000259" key="4">
    <source>
        <dbReference type="Pfam" id="PF00561"/>
    </source>
</evidence>
<dbReference type="Proteomes" id="UP001215598">
    <property type="component" value="Unassembled WGS sequence"/>
</dbReference>
<reference evidence="6" key="1">
    <citation type="submission" date="2023-03" db="EMBL/GenBank/DDBJ databases">
        <title>Massive genome expansion in bonnet fungi (Mycena s.s.) driven by repeated elements and novel gene families across ecological guilds.</title>
        <authorList>
            <consortium name="Lawrence Berkeley National Laboratory"/>
            <person name="Harder C.B."/>
            <person name="Miyauchi S."/>
            <person name="Viragh M."/>
            <person name="Kuo A."/>
            <person name="Thoen E."/>
            <person name="Andreopoulos B."/>
            <person name="Lu D."/>
            <person name="Skrede I."/>
            <person name="Drula E."/>
            <person name="Henrissat B."/>
            <person name="Morin E."/>
            <person name="Kohler A."/>
            <person name="Barry K."/>
            <person name="LaButti K."/>
            <person name="Morin E."/>
            <person name="Salamov A."/>
            <person name="Lipzen A."/>
            <person name="Mereny Z."/>
            <person name="Hegedus B."/>
            <person name="Baldrian P."/>
            <person name="Stursova M."/>
            <person name="Weitz H."/>
            <person name="Taylor A."/>
            <person name="Grigoriev I.V."/>
            <person name="Nagy L.G."/>
            <person name="Martin F."/>
            <person name="Kauserud H."/>
        </authorList>
    </citation>
    <scope>NUCLEOTIDE SEQUENCE</scope>
    <source>
        <strain evidence="6">CBHHK182m</strain>
    </source>
</reference>
<sequence length="607" mass="67105">MVKLPLRSRTGHSAYLLLCAILMILWNWPCFFLQLRMIMNSLSAPTLVREIKWSVCPDDTGSFCFFLKVPLEYGTTQDYATVAMRMYPATVPPSQRLGTIFTNPGGPGSSGHATLVKTGPSLSAIFHGKFDIISWDPRGVNMSTPRISCHPTELHRQLFSLSHNNGDLDFYNVPVNNTLFTAAARAELLTQLCRDAVSDKVLRSVTTVNVARDLEQMRRAVGEGDLNYWGFSYGTTLGATYAAMFPDNVGRMVLDGVVYAPEQYSSLLDHGLSSGDSTSEVFDGFISSCIVAGPARCALIKDRHVNTSDLKGRILNLFTRLGVSPLPVIHPKSQAVPSILRPMDLLLAIFAALLRPANWAHLASALADLEHGDGTAVAAFSGIGGGALNLRNRTDGERAEDAGWEPGREMGTIENEADMAVFCGDAPPFSDREDDGWTQDWLNWREKLVSNDAISGTIWFKKMIRCRHWGRFRPSPERYEGHWRMGHDLKAPKHPILFVSNTHDPVSPLSSGRRMVQIFGSNHSRLIENNAYGHCSVSQPSLCIASAIRQYMIDGTLLGEDTICQPEAGTIFPPIYADPRPQYKPKDELVVQALHKLSRTLIWSGGW</sequence>
<feature type="domain" description="Peptidase S33 tripeptidyl aminopeptidase-like C-terminal" evidence="5">
    <location>
        <begin position="456"/>
        <end position="564"/>
    </location>
</feature>
<dbReference type="Gene3D" id="3.40.50.1820">
    <property type="entry name" value="alpha/beta hydrolase"/>
    <property type="match status" value="2"/>
</dbReference>
<evidence type="ECO:0000313" key="6">
    <source>
        <dbReference type="EMBL" id="KAJ7766610.1"/>
    </source>
</evidence>
<dbReference type="Pfam" id="PF08386">
    <property type="entry name" value="Abhydrolase_4"/>
    <property type="match status" value="1"/>
</dbReference>
<keyword evidence="3" id="KW-0812">Transmembrane</keyword>
<gene>
    <name evidence="6" type="ORF">B0H16DRAFT_1521988</name>
</gene>
<dbReference type="PANTHER" id="PTHR43248:SF25">
    <property type="entry name" value="AB HYDROLASE-1 DOMAIN-CONTAINING PROTEIN-RELATED"/>
    <property type="match status" value="1"/>
</dbReference>
<dbReference type="InterPro" id="IPR029058">
    <property type="entry name" value="AB_hydrolase_fold"/>
</dbReference>
<name>A0AAD7NMD5_9AGAR</name>
<dbReference type="InterPro" id="IPR051601">
    <property type="entry name" value="Serine_prot/Carboxylest_S33"/>
</dbReference>
<evidence type="ECO:0000256" key="3">
    <source>
        <dbReference type="SAM" id="Phobius"/>
    </source>
</evidence>
<dbReference type="InterPro" id="IPR000073">
    <property type="entry name" value="AB_hydrolase_1"/>
</dbReference>
<keyword evidence="2 6" id="KW-0378">Hydrolase</keyword>
<evidence type="ECO:0000256" key="1">
    <source>
        <dbReference type="ARBA" id="ARBA00010088"/>
    </source>
</evidence>
<dbReference type="EMBL" id="JARKIB010000023">
    <property type="protein sequence ID" value="KAJ7766610.1"/>
    <property type="molecule type" value="Genomic_DNA"/>
</dbReference>
<feature type="domain" description="AB hydrolase-1" evidence="4">
    <location>
        <begin position="103"/>
        <end position="257"/>
    </location>
</feature>
<dbReference type="AlphaFoldDB" id="A0AAD7NMD5"/>
<keyword evidence="3" id="KW-0472">Membrane</keyword>
<keyword evidence="3" id="KW-1133">Transmembrane helix</keyword>
<keyword evidence="7" id="KW-1185">Reference proteome</keyword>